<reference evidence="1" key="1">
    <citation type="submission" date="2020-08" db="EMBL/GenBank/DDBJ databases">
        <title>Multicomponent nature underlies the extraordinary mechanical properties of spider dragline silk.</title>
        <authorList>
            <person name="Kono N."/>
            <person name="Nakamura H."/>
            <person name="Mori M."/>
            <person name="Yoshida Y."/>
            <person name="Ohtoshi R."/>
            <person name="Malay A.D."/>
            <person name="Moran D.A.P."/>
            <person name="Tomita M."/>
            <person name="Numata K."/>
            <person name="Arakawa K."/>
        </authorList>
    </citation>
    <scope>NUCLEOTIDE SEQUENCE</scope>
</reference>
<sequence>GIAFVHYLCCGVRKNQFSIAALSQSKRGTNPQKGNLERAWGM</sequence>
<proteinExistence type="predicted"/>
<dbReference type="EMBL" id="BMAW01111404">
    <property type="protein sequence ID" value="GFT47809.1"/>
    <property type="molecule type" value="Genomic_DNA"/>
</dbReference>
<gene>
    <name evidence="1" type="ORF">NPIL_236731</name>
</gene>
<dbReference type="Proteomes" id="UP000887013">
    <property type="component" value="Unassembled WGS sequence"/>
</dbReference>
<evidence type="ECO:0000313" key="2">
    <source>
        <dbReference type="Proteomes" id="UP000887013"/>
    </source>
</evidence>
<evidence type="ECO:0000313" key="1">
    <source>
        <dbReference type="EMBL" id="GFT47809.1"/>
    </source>
</evidence>
<organism evidence="1 2">
    <name type="scientific">Nephila pilipes</name>
    <name type="common">Giant wood spider</name>
    <name type="synonym">Nephila maculata</name>
    <dbReference type="NCBI Taxonomy" id="299642"/>
    <lineage>
        <taxon>Eukaryota</taxon>
        <taxon>Metazoa</taxon>
        <taxon>Ecdysozoa</taxon>
        <taxon>Arthropoda</taxon>
        <taxon>Chelicerata</taxon>
        <taxon>Arachnida</taxon>
        <taxon>Araneae</taxon>
        <taxon>Araneomorphae</taxon>
        <taxon>Entelegynae</taxon>
        <taxon>Araneoidea</taxon>
        <taxon>Nephilidae</taxon>
        <taxon>Nephila</taxon>
    </lineage>
</organism>
<keyword evidence="2" id="KW-1185">Reference proteome</keyword>
<protein>
    <submittedName>
        <fullName evidence="1">Uncharacterized protein</fullName>
    </submittedName>
</protein>
<feature type="non-terminal residue" evidence="1">
    <location>
        <position position="1"/>
    </location>
</feature>
<dbReference type="AlphaFoldDB" id="A0A8X6P3U5"/>
<accession>A0A8X6P3U5</accession>
<name>A0A8X6P3U5_NEPPI</name>
<comment type="caution">
    <text evidence="1">The sequence shown here is derived from an EMBL/GenBank/DDBJ whole genome shotgun (WGS) entry which is preliminary data.</text>
</comment>